<evidence type="ECO:0000313" key="2">
    <source>
        <dbReference type="EMBL" id="KAF1811671.1"/>
    </source>
</evidence>
<dbReference type="InterPro" id="IPR010730">
    <property type="entry name" value="HET"/>
</dbReference>
<evidence type="ECO:0000313" key="4">
    <source>
        <dbReference type="RefSeq" id="XP_033533302.1"/>
    </source>
</evidence>
<dbReference type="RefSeq" id="XP_033533302.1">
    <property type="nucleotide sequence ID" value="XM_033681935.1"/>
</dbReference>
<proteinExistence type="predicted"/>
<accession>A0A6G1G164</accession>
<sequence length="708" mass="80831">MSSSQFQGETRDAAGQSIEVTKGAEQARLCKACKKIFQTDLPGYQNGISKHKWREDPHHQTSENFKDAITHGCWICHRWFHTVLVNQRYSGQSGASVAAIWARWQEVDGQKQPHDDLGFGFSGYRGDPRSGSFFLFLDERYSSRDYRYLYNLTFCYTHDPVRHYTPQSGFTGSEECLVQAKRWIQTCTQSHRKCNSADKEDWYPTRLLDIGNQEDPSLRLVLKSEERFQGGYASLSHCWGKFQIARLLKCNLGALRKSIDPKTLSETFQEAINVTRFLGVRYIWIDSLCIVQDDDMDWMQESAQIKDVYSRALINLAASASTDGSGGLFRSRRPDLLPAFTTATSWPGKEHICVWNDTWSMEVRDAPLNQRGWVLQEQLLSPRILHFGESQVYWGCSEMDACEIFPNGRPHHVVYEWGKNRDSFAPHLRKSSPEELTDTDRHAELSYRWRSLVETYSLCHLSYEDDKLVAFSGIAKYYQFEGNNGYLAGLWRSDLLVQLLWAANHERHFISTEGPEKPRQYRAPSWSWAAVNGPVVYYVARRISEGLEVWMEILEASTTALYGGDLFMQLSGGYIVVKGVLSTTSTTLKRSGTQFALQQEEYPPTRDESRRAFNFGYMDVAHGIETVTGVYCLLVTANSDPTDPGVKWRGRYLLLKKACDQPQGYYERVGVLFSGGTPFRDTARGWKDSISSQPQDYLEGTPGNIVLV</sequence>
<gene>
    <name evidence="2 4" type="ORF">P152DRAFT_48330</name>
</gene>
<organism evidence="2">
    <name type="scientific">Eremomyces bilateralis CBS 781.70</name>
    <dbReference type="NCBI Taxonomy" id="1392243"/>
    <lineage>
        <taxon>Eukaryota</taxon>
        <taxon>Fungi</taxon>
        <taxon>Dikarya</taxon>
        <taxon>Ascomycota</taxon>
        <taxon>Pezizomycotina</taxon>
        <taxon>Dothideomycetes</taxon>
        <taxon>Dothideomycetes incertae sedis</taxon>
        <taxon>Eremomycetales</taxon>
        <taxon>Eremomycetaceae</taxon>
        <taxon>Eremomyces</taxon>
    </lineage>
</organism>
<dbReference type="AlphaFoldDB" id="A0A6G1G164"/>
<dbReference type="Proteomes" id="UP000504638">
    <property type="component" value="Unplaced"/>
</dbReference>
<feature type="domain" description="Heterokaryon incompatibility" evidence="1">
    <location>
        <begin position="232"/>
        <end position="377"/>
    </location>
</feature>
<dbReference type="OrthoDB" id="5362512at2759"/>
<dbReference type="PANTHER" id="PTHR33112">
    <property type="entry name" value="DOMAIN PROTEIN, PUTATIVE-RELATED"/>
    <property type="match status" value="1"/>
</dbReference>
<name>A0A6G1G164_9PEZI</name>
<reference evidence="4" key="3">
    <citation type="submission" date="2025-04" db="UniProtKB">
        <authorList>
            <consortium name="RefSeq"/>
        </authorList>
    </citation>
    <scope>IDENTIFICATION</scope>
    <source>
        <strain evidence="4">CBS 781.70</strain>
    </source>
</reference>
<dbReference type="GeneID" id="54422505"/>
<dbReference type="PANTHER" id="PTHR33112:SF10">
    <property type="entry name" value="TOL"/>
    <property type="match status" value="1"/>
</dbReference>
<evidence type="ECO:0000313" key="3">
    <source>
        <dbReference type="Proteomes" id="UP000504638"/>
    </source>
</evidence>
<protein>
    <submittedName>
        <fullName evidence="2 4">HET-domain-containing protein</fullName>
    </submittedName>
</protein>
<reference evidence="4" key="2">
    <citation type="submission" date="2020-04" db="EMBL/GenBank/DDBJ databases">
        <authorList>
            <consortium name="NCBI Genome Project"/>
        </authorList>
    </citation>
    <scope>NUCLEOTIDE SEQUENCE</scope>
    <source>
        <strain evidence="4">CBS 781.70</strain>
    </source>
</reference>
<evidence type="ECO:0000259" key="1">
    <source>
        <dbReference type="Pfam" id="PF06985"/>
    </source>
</evidence>
<dbReference type="EMBL" id="ML975160">
    <property type="protein sequence ID" value="KAF1811671.1"/>
    <property type="molecule type" value="Genomic_DNA"/>
</dbReference>
<reference evidence="2 4" key="1">
    <citation type="submission" date="2020-01" db="EMBL/GenBank/DDBJ databases">
        <authorList>
            <consortium name="DOE Joint Genome Institute"/>
            <person name="Haridas S."/>
            <person name="Albert R."/>
            <person name="Binder M."/>
            <person name="Bloem J."/>
            <person name="Labutti K."/>
            <person name="Salamov A."/>
            <person name="Andreopoulos B."/>
            <person name="Baker S.E."/>
            <person name="Barry K."/>
            <person name="Bills G."/>
            <person name="Bluhm B.H."/>
            <person name="Cannon C."/>
            <person name="Castanera R."/>
            <person name="Culley D.E."/>
            <person name="Daum C."/>
            <person name="Ezra D."/>
            <person name="Gonzalez J.B."/>
            <person name="Henrissat B."/>
            <person name="Kuo A."/>
            <person name="Liang C."/>
            <person name="Lipzen A."/>
            <person name="Lutzoni F."/>
            <person name="Magnuson J."/>
            <person name="Mondo S."/>
            <person name="Nolan M."/>
            <person name="Ohm R."/>
            <person name="Pangilinan J."/>
            <person name="Park H.-J."/>
            <person name="Ramirez L."/>
            <person name="Alfaro M."/>
            <person name="Sun H."/>
            <person name="Tritt A."/>
            <person name="Yoshinaga Y."/>
            <person name="Zwiers L.-H."/>
            <person name="Turgeon B.G."/>
            <person name="Goodwin S.B."/>
            <person name="Spatafora J.W."/>
            <person name="Crous P.W."/>
            <person name="Grigoriev I.V."/>
        </authorList>
    </citation>
    <scope>NUCLEOTIDE SEQUENCE</scope>
    <source>
        <strain evidence="2 4">CBS 781.70</strain>
    </source>
</reference>
<keyword evidence="3" id="KW-1185">Reference proteome</keyword>
<dbReference type="Pfam" id="PF06985">
    <property type="entry name" value="HET"/>
    <property type="match status" value="1"/>
</dbReference>